<feature type="chain" id="PRO_5008509959" evidence="1">
    <location>
        <begin position="29"/>
        <end position="184"/>
    </location>
</feature>
<gene>
    <name evidence="3" type="ORF">I603_1729</name>
</gene>
<protein>
    <submittedName>
        <fullName evidence="3">Beta-Ig-H3/fasciclin</fullName>
    </submittedName>
</protein>
<dbReference type="STRING" id="1300349.I603_1729"/>
<dbReference type="InterPro" id="IPR036378">
    <property type="entry name" value="FAS1_dom_sf"/>
</dbReference>
<evidence type="ECO:0000313" key="3">
    <source>
        <dbReference type="EMBL" id="OBV11321.1"/>
    </source>
</evidence>
<dbReference type="FunFam" id="2.30.180.10:FF:000032">
    <property type="entry name" value="Fasciclin domain-containing protein, putative"/>
    <property type="match status" value="1"/>
</dbReference>
<dbReference type="SMART" id="SM00554">
    <property type="entry name" value="FAS1"/>
    <property type="match status" value="1"/>
</dbReference>
<dbReference type="GO" id="GO:0005615">
    <property type="term" value="C:extracellular space"/>
    <property type="evidence" value="ECO:0007669"/>
    <property type="project" value="TreeGrafter"/>
</dbReference>
<evidence type="ECO:0000313" key="4">
    <source>
        <dbReference type="Proteomes" id="UP000092484"/>
    </source>
</evidence>
<keyword evidence="4" id="KW-1185">Reference proteome</keyword>
<evidence type="ECO:0000259" key="2">
    <source>
        <dbReference type="PROSITE" id="PS50213"/>
    </source>
</evidence>
<dbReference type="SUPFAM" id="SSF82153">
    <property type="entry name" value="FAS1 domain"/>
    <property type="match status" value="1"/>
</dbReference>
<dbReference type="InterPro" id="IPR000782">
    <property type="entry name" value="FAS1_domain"/>
</dbReference>
<proteinExistence type="predicted"/>
<dbReference type="PROSITE" id="PS50213">
    <property type="entry name" value="FAS1"/>
    <property type="match status" value="1"/>
</dbReference>
<evidence type="ECO:0000256" key="1">
    <source>
        <dbReference type="SAM" id="SignalP"/>
    </source>
</evidence>
<dbReference type="RefSeq" id="WP_068864015.1">
    <property type="nucleotide sequence ID" value="NZ_LZYB01000003.1"/>
</dbReference>
<comment type="caution">
    <text evidence="3">The sequence shown here is derived from an EMBL/GenBank/DDBJ whole genome shotgun (WGS) entry which is preliminary data.</text>
</comment>
<keyword evidence="1" id="KW-0732">Signal</keyword>
<dbReference type="AlphaFoldDB" id="A0A1A7BHY2"/>
<dbReference type="PATRIC" id="fig|1300349.4.peg.1721"/>
<feature type="signal peptide" evidence="1">
    <location>
        <begin position="1"/>
        <end position="28"/>
    </location>
</feature>
<dbReference type="Gene3D" id="2.30.180.10">
    <property type="entry name" value="FAS1 domain"/>
    <property type="match status" value="1"/>
</dbReference>
<dbReference type="PANTHER" id="PTHR10900:SF77">
    <property type="entry name" value="FI19380P1"/>
    <property type="match status" value="1"/>
</dbReference>
<feature type="domain" description="FAS1" evidence="2">
    <location>
        <begin position="37"/>
        <end position="181"/>
    </location>
</feature>
<dbReference type="Proteomes" id="UP000092484">
    <property type="component" value="Unassembled WGS sequence"/>
</dbReference>
<organism evidence="3 4">
    <name type="scientific">Erythrobacter dokdonensis DSW-74</name>
    <dbReference type="NCBI Taxonomy" id="1300349"/>
    <lineage>
        <taxon>Bacteria</taxon>
        <taxon>Pseudomonadati</taxon>
        <taxon>Pseudomonadota</taxon>
        <taxon>Alphaproteobacteria</taxon>
        <taxon>Sphingomonadales</taxon>
        <taxon>Erythrobacteraceae</taxon>
        <taxon>Erythrobacter/Porphyrobacter group</taxon>
        <taxon>Erythrobacter</taxon>
    </lineage>
</organism>
<name>A0A1A7BHY2_9SPHN</name>
<dbReference type="Pfam" id="PF02469">
    <property type="entry name" value="Fasciclin"/>
    <property type="match status" value="1"/>
</dbReference>
<sequence length="184" mass="18315">MTPKTKFTAIIAAALAATAGVTAAPALADHHMEMKAEANIVETAVSTGMHNTLVAAVQAAGLVEVLSSPGPFTIFAPTDGAFAKLPAGTVETLVKPENKATLTGILTYHAVAGKVTAGDLIKLINDNGGTATITTVAGGQLTAAIEGGNVVITDAKGGKTTVVKADVMTSNGVIHVTDGVFLPA</sequence>
<dbReference type="PANTHER" id="PTHR10900">
    <property type="entry name" value="PERIOSTIN-RELATED"/>
    <property type="match status" value="1"/>
</dbReference>
<dbReference type="EMBL" id="LZYB01000003">
    <property type="protein sequence ID" value="OBV11321.1"/>
    <property type="molecule type" value="Genomic_DNA"/>
</dbReference>
<dbReference type="InterPro" id="IPR050904">
    <property type="entry name" value="Adhesion/Biosynth-related"/>
</dbReference>
<accession>A0A1A7BHY2</accession>
<reference evidence="3 4" key="1">
    <citation type="submission" date="2016-06" db="EMBL/GenBank/DDBJ databases">
        <title>Genome sequence of Porphyrobacter dokdonensis DSW-74.</title>
        <authorList>
            <person name="Kim J.F."/>
            <person name="Song J.Y."/>
        </authorList>
    </citation>
    <scope>NUCLEOTIDE SEQUENCE [LARGE SCALE GENOMIC DNA]</scope>
    <source>
        <strain evidence="3 4">DSW-74</strain>
    </source>
</reference>